<dbReference type="GO" id="GO:0003676">
    <property type="term" value="F:nucleic acid binding"/>
    <property type="evidence" value="ECO:0007669"/>
    <property type="project" value="InterPro"/>
</dbReference>
<evidence type="ECO:0000259" key="1">
    <source>
        <dbReference type="PROSITE" id="PS50126"/>
    </source>
</evidence>
<dbReference type="CDD" id="cd04487">
    <property type="entry name" value="RecJ_OBF2_like"/>
    <property type="match status" value="1"/>
</dbReference>
<dbReference type="Pfam" id="PF01336">
    <property type="entry name" value="tRNA_anti-codon"/>
    <property type="match status" value="1"/>
</dbReference>
<evidence type="ECO:0000313" key="2">
    <source>
        <dbReference type="EMBL" id="MXR52178.1"/>
    </source>
</evidence>
<feature type="domain" description="S1 motif" evidence="1">
    <location>
        <begin position="35"/>
        <end position="96"/>
    </location>
</feature>
<dbReference type="CDD" id="cd04473">
    <property type="entry name" value="S1_RecJ_like"/>
    <property type="match status" value="1"/>
</dbReference>
<name>A0A6B0T1U4_9EURY</name>
<dbReference type="SUPFAM" id="SSF64182">
    <property type="entry name" value="DHH phosphoesterases"/>
    <property type="match status" value="1"/>
</dbReference>
<dbReference type="InterPro" id="IPR004365">
    <property type="entry name" value="NA-bd_OB_tRNA"/>
</dbReference>
<dbReference type="Gene3D" id="3.90.1640.30">
    <property type="match status" value="1"/>
</dbReference>
<dbReference type="Pfam" id="PF00575">
    <property type="entry name" value="S1"/>
    <property type="match status" value="1"/>
</dbReference>
<organism evidence="2 3">
    <name type="scientific">Halovenus carboxidivorans</name>
    <dbReference type="NCBI Taxonomy" id="2692199"/>
    <lineage>
        <taxon>Archaea</taxon>
        <taxon>Methanobacteriati</taxon>
        <taxon>Methanobacteriota</taxon>
        <taxon>Stenosarchaea group</taxon>
        <taxon>Halobacteria</taxon>
        <taxon>Halobacteriales</taxon>
        <taxon>Haloarculaceae</taxon>
        <taxon>Halovenus</taxon>
    </lineage>
</organism>
<protein>
    <submittedName>
        <fullName evidence="2">S1 RNA-binding domain-containing protein</fullName>
    </submittedName>
</protein>
<dbReference type="OrthoDB" id="5596at2157"/>
<dbReference type="AlphaFoldDB" id="A0A6B0T1U4"/>
<accession>A0A6B0T1U4</accession>
<dbReference type="Gene3D" id="2.40.50.140">
    <property type="entry name" value="Nucleic acid-binding proteins"/>
    <property type="match status" value="1"/>
</dbReference>
<dbReference type="InterPro" id="IPR003029">
    <property type="entry name" value="S1_domain"/>
</dbReference>
<evidence type="ECO:0000313" key="3">
    <source>
        <dbReference type="Proteomes" id="UP000466535"/>
    </source>
</evidence>
<dbReference type="Gene3D" id="2.40.50.1010">
    <property type="match status" value="1"/>
</dbReference>
<dbReference type="SMART" id="SM00316">
    <property type="entry name" value="S1"/>
    <property type="match status" value="1"/>
</dbReference>
<dbReference type="SUPFAM" id="SSF50249">
    <property type="entry name" value="Nucleic acid-binding proteins"/>
    <property type="match status" value="1"/>
</dbReference>
<dbReference type="InterPro" id="IPR012340">
    <property type="entry name" value="NA-bd_OB-fold"/>
</dbReference>
<reference evidence="2 3" key="1">
    <citation type="submission" date="2019-12" db="EMBL/GenBank/DDBJ databases">
        <title>Isolation and characterization of three novel carbon monoxide-oxidizing members of Halobacteria from salione crusts and soils.</title>
        <authorList>
            <person name="Myers M.R."/>
            <person name="King G.M."/>
        </authorList>
    </citation>
    <scope>NUCLEOTIDE SEQUENCE [LARGE SCALE GENOMIC DNA]</scope>
    <source>
        <strain evidence="2 3">WSH3</strain>
    </source>
</reference>
<dbReference type="InterPro" id="IPR038763">
    <property type="entry name" value="DHH_sf"/>
</dbReference>
<dbReference type="RefSeq" id="WP_159764310.1">
    <property type="nucleotide sequence ID" value="NZ_WUUT01000004.1"/>
</dbReference>
<gene>
    <name evidence="2" type="ORF">GRX03_11270</name>
</gene>
<sequence>MSTPNGTGDDGTDLERSTVVYDLDPECGVEDVEEGKKYHATVNGVVEYGVFVDISEHVSGLVHSSNLIGSYDVGEDLIVELDAIREDGDISFVEVQVAEYETEPVGPGTRATTTDLETVAGEDVHLDGQVVQIKQTGGPTIFQVRTPNRVVPCAAFEEAGVRAYPEIELDDFVRVTGTVERRNGACQVEADELTVLTGDERLRVESEITDSDVIDAADVDPFVDWPAFEKLRGDLQAVATRLRETVLSGRPIRIRHHADGDGLCASVPLQYALEQFIEQTWEDPDAPQHLLKRLPSKAPFYELEDVTRDLNFALENKTRHGQKLPLFLMLDNGSTEEDTPAYRNLAHYEVPILVVDHHHPDPDAVSEFTDHHVNPYLYDEDYRITTGMMCVELARMIAPEITDELRHVPAVAGIADRSEGEAMDDYLDLAADVGYDTADLRDIGEALDYATYWLRYNDGREFVNDLLNVNCDDRDRHERVVDLLSERAARDVDQQLDAAMEHVTEEQLDNGARLYRIDVEQHARRFTYPAPGKTTGKIHDRKVAETGDPVITIGFGPDFAVLRSDGVRLDIPEMVAELKSEVPGGGVSGGGHLVVGSIKFVSGMREQVIEALVEKMSDAEIDEELGSSAVMPEEV</sequence>
<dbReference type="Proteomes" id="UP000466535">
    <property type="component" value="Unassembled WGS sequence"/>
</dbReference>
<dbReference type="PROSITE" id="PS50126">
    <property type="entry name" value="S1"/>
    <property type="match status" value="1"/>
</dbReference>
<dbReference type="EMBL" id="WUUT01000004">
    <property type="protein sequence ID" value="MXR52178.1"/>
    <property type="molecule type" value="Genomic_DNA"/>
</dbReference>
<dbReference type="InterPro" id="IPR001667">
    <property type="entry name" value="DDH_dom"/>
</dbReference>
<proteinExistence type="predicted"/>
<dbReference type="Pfam" id="PF01368">
    <property type="entry name" value="DHH"/>
    <property type="match status" value="1"/>
</dbReference>
<keyword evidence="3" id="KW-1185">Reference proteome</keyword>
<comment type="caution">
    <text evidence="2">The sequence shown here is derived from an EMBL/GenBank/DDBJ whole genome shotgun (WGS) entry which is preliminary data.</text>
</comment>